<dbReference type="InterPro" id="IPR007060">
    <property type="entry name" value="FtsL/DivIC"/>
</dbReference>
<evidence type="ECO:0000256" key="3">
    <source>
        <dbReference type="ARBA" id="ARBA00022692"/>
    </source>
</evidence>
<dbReference type="HOGENOM" id="CLU_1502804_0_0_9"/>
<evidence type="ECO:0000256" key="5">
    <source>
        <dbReference type="ARBA" id="ARBA00023136"/>
    </source>
</evidence>
<feature type="transmembrane region" description="Helical" evidence="7">
    <location>
        <begin position="36"/>
        <end position="57"/>
    </location>
</feature>
<comment type="subcellular location">
    <subcellularLocation>
        <location evidence="7">Cell membrane</location>
        <topology evidence="7">Single-pass type II membrane protein</topology>
    </subcellularLocation>
    <text evidence="7">Localizes to the division septum where it forms a ring structure.</text>
</comment>
<dbReference type="KEGG" id="tjr:TherJR_2167"/>
<evidence type="ECO:0000256" key="7">
    <source>
        <dbReference type="HAMAP-Rule" id="MF_00910"/>
    </source>
</evidence>
<dbReference type="GO" id="GO:0005886">
    <property type="term" value="C:plasma membrane"/>
    <property type="evidence" value="ECO:0007669"/>
    <property type="project" value="UniProtKB-SubCell"/>
</dbReference>
<evidence type="ECO:0000256" key="9">
    <source>
        <dbReference type="SAM" id="MobiDB-lite"/>
    </source>
</evidence>
<accession>D5X9A8</accession>
<keyword evidence="2 7" id="KW-0132">Cell division</keyword>
<sequence>MILARESHDYYRYQEQTAVRPRRTRKVRRMRNKSRLVYTGIMMIAFAVFLLLATKYAQIAATGYKIVEMKKQIKAMELQNQALEMKIAQLQSLERIEAVATEKLGMVKPDISAGVQFVAVESKDSVGKEQVPAQKIQKEEQLKPQKEKHRPMAVIDALTRLLANWTGRVAQAEATTASN</sequence>
<protein>
    <recommendedName>
        <fullName evidence="7">Cell division protein FtsL</fullName>
    </recommendedName>
</protein>
<dbReference type="RefSeq" id="WP_013121013.1">
    <property type="nucleotide sequence ID" value="NC_014152.1"/>
</dbReference>
<evidence type="ECO:0000313" key="10">
    <source>
        <dbReference type="EMBL" id="ADG83012.1"/>
    </source>
</evidence>
<dbReference type="InterPro" id="IPR011922">
    <property type="entry name" value="Cell_div_FtsL"/>
</dbReference>
<feature type="coiled-coil region" evidence="8">
    <location>
        <begin position="66"/>
        <end position="93"/>
    </location>
</feature>
<dbReference type="EMBL" id="CP002028">
    <property type="protein sequence ID" value="ADG83012.1"/>
    <property type="molecule type" value="Genomic_DNA"/>
</dbReference>
<comment type="function">
    <text evidence="7">Essential cell division protein.</text>
</comment>
<keyword evidence="6 7" id="KW-0131">Cell cycle</keyword>
<evidence type="ECO:0000256" key="6">
    <source>
        <dbReference type="ARBA" id="ARBA00023306"/>
    </source>
</evidence>
<dbReference type="eggNOG" id="COG2919">
    <property type="taxonomic scope" value="Bacteria"/>
</dbReference>
<dbReference type="Proteomes" id="UP000002377">
    <property type="component" value="Chromosome"/>
</dbReference>
<dbReference type="STRING" id="635013.TherJR_2167"/>
<keyword evidence="4 7" id="KW-1133">Transmembrane helix</keyword>
<keyword evidence="8" id="KW-0175">Coiled coil</keyword>
<keyword evidence="5 7" id="KW-0472">Membrane</keyword>
<evidence type="ECO:0000256" key="4">
    <source>
        <dbReference type="ARBA" id="ARBA00022989"/>
    </source>
</evidence>
<dbReference type="GO" id="GO:0032153">
    <property type="term" value="C:cell division site"/>
    <property type="evidence" value="ECO:0007669"/>
    <property type="project" value="UniProtKB-UniRule"/>
</dbReference>
<evidence type="ECO:0000256" key="2">
    <source>
        <dbReference type="ARBA" id="ARBA00022618"/>
    </source>
</evidence>
<keyword evidence="3 7" id="KW-0812">Transmembrane</keyword>
<dbReference type="HAMAP" id="MF_00910">
    <property type="entry name" value="FtsL"/>
    <property type="match status" value="1"/>
</dbReference>
<dbReference type="OrthoDB" id="2082132at2"/>
<feature type="region of interest" description="Disordered" evidence="9">
    <location>
        <begin position="129"/>
        <end position="150"/>
    </location>
</feature>
<name>D5X9A8_THEPJ</name>
<evidence type="ECO:0000313" key="11">
    <source>
        <dbReference type="Proteomes" id="UP000002377"/>
    </source>
</evidence>
<evidence type="ECO:0000256" key="1">
    <source>
        <dbReference type="ARBA" id="ARBA00022475"/>
    </source>
</evidence>
<dbReference type="GO" id="GO:0043093">
    <property type="term" value="P:FtsZ-dependent cytokinesis"/>
    <property type="evidence" value="ECO:0007669"/>
    <property type="project" value="UniProtKB-UniRule"/>
</dbReference>
<comment type="similarity">
    <text evidence="7">Belongs to the FtsL family.</text>
</comment>
<proteinExistence type="inferred from homology"/>
<evidence type="ECO:0000256" key="8">
    <source>
        <dbReference type="SAM" id="Coils"/>
    </source>
</evidence>
<keyword evidence="11" id="KW-1185">Reference proteome</keyword>
<reference evidence="10 11" key="1">
    <citation type="submission" date="2010-05" db="EMBL/GenBank/DDBJ databases">
        <title>Complete sequence of Thermincola sp. JR.</title>
        <authorList>
            <consortium name="US DOE Joint Genome Institute"/>
            <person name="Lucas S."/>
            <person name="Copeland A."/>
            <person name="Lapidus A."/>
            <person name="Cheng J.-F."/>
            <person name="Bruce D."/>
            <person name="Goodwin L."/>
            <person name="Pitluck S."/>
            <person name="Chertkov O."/>
            <person name="Detter J.C."/>
            <person name="Han C."/>
            <person name="Tapia R."/>
            <person name="Land M."/>
            <person name="Hauser L."/>
            <person name="Kyrpides N."/>
            <person name="Mikhailova N."/>
            <person name="Hazen T.C."/>
            <person name="Woyke T."/>
        </authorList>
    </citation>
    <scope>NUCLEOTIDE SEQUENCE [LARGE SCALE GENOMIC DNA]</scope>
    <source>
        <strain evidence="10 11">JR</strain>
    </source>
</reference>
<gene>
    <name evidence="7" type="primary">ftsL</name>
    <name evidence="10" type="ordered locus">TherJR_2167</name>
</gene>
<dbReference type="Pfam" id="PF04977">
    <property type="entry name" value="DivIC"/>
    <property type="match status" value="1"/>
</dbReference>
<dbReference type="AlphaFoldDB" id="D5X9A8"/>
<organism evidence="10 11">
    <name type="scientific">Thermincola potens (strain JR)</name>
    <dbReference type="NCBI Taxonomy" id="635013"/>
    <lineage>
        <taxon>Bacteria</taxon>
        <taxon>Bacillati</taxon>
        <taxon>Bacillota</taxon>
        <taxon>Clostridia</taxon>
        <taxon>Eubacteriales</taxon>
        <taxon>Thermincolaceae</taxon>
        <taxon>Thermincola</taxon>
    </lineage>
</organism>
<feature type="compositionally biased region" description="Basic and acidic residues" evidence="9">
    <location>
        <begin position="136"/>
        <end position="145"/>
    </location>
</feature>
<keyword evidence="1 7" id="KW-1003">Cell membrane</keyword>